<dbReference type="Gene3D" id="3.40.30.10">
    <property type="entry name" value="Glutaredoxin"/>
    <property type="match status" value="1"/>
</dbReference>
<dbReference type="Proteomes" id="UP000246303">
    <property type="component" value="Unassembled WGS sequence"/>
</dbReference>
<evidence type="ECO:0000313" key="2">
    <source>
        <dbReference type="EMBL" id="PXA63966.1"/>
    </source>
</evidence>
<sequence length="299" mass="31989">MSSKNEPRLSKAERTAQAREQAKVIRDAQIKAEKRKGWLIRGGVLAAAVVIIVIIALVVINTQKANEPVADSGPVAANMNAYGGITLGKGDTVVAPTTTEKTVDVNNLGAAPTAPAEKAFDLDKIGIEASATGKPVQTVVYLDFLCPVCNQFEKTYGEKLDTLRNDGKITVEYRPLGFLDRLSSGTNYSSRSGAAAACVADTSPTSYKKYLDILFVNQPAENSKGLDNATLKKYATEVGAADISSCVDAKTFRPFMANTTGLTSVHGINGTPTVFMDGQQWQTPETFDDFMTRILAAKK</sequence>
<dbReference type="InterPro" id="IPR012336">
    <property type="entry name" value="Thioredoxin-like_fold"/>
</dbReference>
<dbReference type="Pfam" id="PF13462">
    <property type="entry name" value="Thioredoxin_4"/>
    <property type="match status" value="1"/>
</dbReference>
<dbReference type="EMBL" id="QHLZ01000018">
    <property type="protein sequence ID" value="PXA63966.1"/>
    <property type="molecule type" value="Genomic_DNA"/>
</dbReference>
<reference evidence="2 3" key="1">
    <citation type="submission" date="2018-05" db="EMBL/GenBank/DDBJ databases">
        <title>Genetic diversity of glacier-inhabiting Cryobacterium bacteria in China and description of Cryobacterium mengkeensis sp. nov. and Arthrobacter glacialis sp. nov.</title>
        <authorList>
            <person name="Liu Q."/>
            <person name="Xin Y.-H."/>
        </authorList>
    </citation>
    <scope>NUCLEOTIDE SEQUENCE [LARGE SCALE GENOMIC DNA]</scope>
    <source>
        <strain evidence="2 3">GP3</strain>
    </source>
</reference>
<dbReference type="CDD" id="cd02972">
    <property type="entry name" value="DsbA_family"/>
    <property type="match status" value="1"/>
</dbReference>
<dbReference type="InterPro" id="IPR036249">
    <property type="entry name" value="Thioredoxin-like_sf"/>
</dbReference>
<feature type="domain" description="Thioredoxin-like fold" evidence="1">
    <location>
        <begin position="135"/>
        <end position="292"/>
    </location>
</feature>
<keyword evidence="3" id="KW-1185">Reference proteome</keyword>
<accession>A0A2V3DNH3</accession>
<dbReference type="AlphaFoldDB" id="A0A2V3DNH3"/>
<dbReference type="SUPFAM" id="SSF52833">
    <property type="entry name" value="Thioredoxin-like"/>
    <property type="match status" value="1"/>
</dbReference>
<evidence type="ECO:0000313" key="3">
    <source>
        <dbReference type="Proteomes" id="UP000246303"/>
    </source>
</evidence>
<dbReference type="OrthoDB" id="117402at2"/>
<evidence type="ECO:0000259" key="1">
    <source>
        <dbReference type="Pfam" id="PF13462"/>
    </source>
</evidence>
<protein>
    <submittedName>
        <fullName evidence="2">Disulfide bond formation protein DsbA</fullName>
    </submittedName>
</protein>
<proteinExistence type="predicted"/>
<dbReference type="RefSeq" id="WP_110107846.1">
    <property type="nucleotide sequence ID" value="NZ_JACBZZ010000001.1"/>
</dbReference>
<name>A0A2V3DNH3_9MICC</name>
<organism evidence="2 3">
    <name type="scientific">Arthrobacter psychrochitiniphilus</name>
    <dbReference type="NCBI Taxonomy" id="291045"/>
    <lineage>
        <taxon>Bacteria</taxon>
        <taxon>Bacillati</taxon>
        <taxon>Actinomycetota</taxon>
        <taxon>Actinomycetes</taxon>
        <taxon>Micrococcales</taxon>
        <taxon>Micrococcaceae</taxon>
        <taxon>Arthrobacter</taxon>
    </lineage>
</organism>
<gene>
    <name evidence="2" type="ORF">CVS29_17470</name>
</gene>
<comment type="caution">
    <text evidence="2">The sequence shown here is derived from an EMBL/GenBank/DDBJ whole genome shotgun (WGS) entry which is preliminary data.</text>
</comment>